<organism evidence="2 3">
    <name type="scientific">Caenorhabditis nigoni</name>
    <dbReference type="NCBI Taxonomy" id="1611254"/>
    <lineage>
        <taxon>Eukaryota</taxon>
        <taxon>Metazoa</taxon>
        <taxon>Ecdysozoa</taxon>
        <taxon>Nematoda</taxon>
        <taxon>Chromadorea</taxon>
        <taxon>Rhabditida</taxon>
        <taxon>Rhabditina</taxon>
        <taxon>Rhabditomorpha</taxon>
        <taxon>Rhabditoidea</taxon>
        <taxon>Rhabditidae</taxon>
        <taxon>Peloderinae</taxon>
        <taxon>Caenorhabditis</taxon>
    </lineage>
</organism>
<dbReference type="Proteomes" id="UP000230233">
    <property type="component" value="Chromosome X"/>
</dbReference>
<accession>A0A2G5SP47</accession>
<keyword evidence="1" id="KW-0175">Coiled coil</keyword>
<protein>
    <submittedName>
        <fullName evidence="2">Uncharacterized protein</fullName>
    </submittedName>
</protein>
<comment type="caution">
    <text evidence="2">The sequence shown here is derived from an EMBL/GenBank/DDBJ whole genome shotgun (WGS) entry which is preliminary data.</text>
</comment>
<evidence type="ECO:0000313" key="3">
    <source>
        <dbReference type="Proteomes" id="UP000230233"/>
    </source>
</evidence>
<dbReference type="AlphaFoldDB" id="A0A2G5SP47"/>
<evidence type="ECO:0000256" key="1">
    <source>
        <dbReference type="SAM" id="Coils"/>
    </source>
</evidence>
<gene>
    <name evidence="2" type="primary">Cnig_chr_X.g23263</name>
    <name evidence="2" type="ORF">B9Z55_023263</name>
</gene>
<evidence type="ECO:0000313" key="2">
    <source>
        <dbReference type="EMBL" id="PIC16787.1"/>
    </source>
</evidence>
<name>A0A2G5SP47_9PELO</name>
<dbReference type="EMBL" id="PDUG01000006">
    <property type="protein sequence ID" value="PIC16787.1"/>
    <property type="molecule type" value="Genomic_DNA"/>
</dbReference>
<feature type="coiled-coil region" evidence="1">
    <location>
        <begin position="74"/>
        <end position="143"/>
    </location>
</feature>
<reference evidence="3" key="1">
    <citation type="submission" date="2017-10" db="EMBL/GenBank/DDBJ databases">
        <title>Rapid genome shrinkage in a self-fertile nematode reveals novel sperm competition proteins.</title>
        <authorList>
            <person name="Yin D."/>
            <person name="Schwarz E.M."/>
            <person name="Thomas C.G."/>
            <person name="Felde R.L."/>
            <person name="Korf I.F."/>
            <person name="Cutter A.D."/>
            <person name="Schartner C.M."/>
            <person name="Ralston E.J."/>
            <person name="Meyer B.J."/>
            <person name="Haag E.S."/>
        </authorList>
    </citation>
    <scope>NUCLEOTIDE SEQUENCE [LARGE SCALE GENOMIC DNA]</scope>
    <source>
        <strain evidence="3">JU1422</strain>
    </source>
</reference>
<keyword evidence="3" id="KW-1185">Reference proteome</keyword>
<sequence>MDDRLIQQLRDEFGLSEEQTNRLYAAAAGVLEEDQHHRLMQDLHGLNQQRVNPVLDDNQENQENQDPNWEQIGLQNAEARVRELLEEMRVLEEQARIEREEHRIRQEELREQLRIAEERERNLEQALQNLREMLDDLEEFLRVFPEDHQWVQQLLLEMEALERNPDLARNPRDPQLRMIGAQLRQQRLQNANQREQHEHNLAIPMENEIGRDVGNADAVDNANDDNVIRP</sequence>
<proteinExistence type="predicted"/>